<feature type="region of interest" description="Disordered" evidence="1">
    <location>
        <begin position="1"/>
        <end position="85"/>
    </location>
</feature>
<dbReference type="AlphaFoldDB" id="A0A2C9LCT5"/>
<evidence type="ECO:0000313" key="2">
    <source>
        <dbReference type="EnsemblMetazoa" id="BGLB029672-PA"/>
    </source>
</evidence>
<organism evidence="2 3">
    <name type="scientific">Biomphalaria glabrata</name>
    <name type="common">Bloodfluke planorb</name>
    <name type="synonym">Freshwater snail</name>
    <dbReference type="NCBI Taxonomy" id="6526"/>
    <lineage>
        <taxon>Eukaryota</taxon>
        <taxon>Metazoa</taxon>
        <taxon>Spiralia</taxon>
        <taxon>Lophotrochozoa</taxon>
        <taxon>Mollusca</taxon>
        <taxon>Gastropoda</taxon>
        <taxon>Heterobranchia</taxon>
        <taxon>Euthyneura</taxon>
        <taxon>Panpulmonata</taxon>
        <taxon>Hygrophila</taxon>
        <taxon>Lymnaeoidea</taxon>
        <taxon>Planorbidae</taxon>
        <taxon>Biomphalaria</taxon>
    </lineage>
</organism>
<evidence type="ECO:0000256" key="1">
    <source>
        <dbReference type="SAM" id="MobiDB-lite"/>
    </source>
</evidence>
<accession>A0A2C9LCT5</accession>
<dbReference type="Proteomes" id="UP000076420">
    <property type="component" value="Unassembled WGS sequence"/>
</dbReference>
<reference evidence="2" key="1">
    <citation type="submission" date="2020-05" db="UniProtKB">
        <authorList>
            <consortium name="EnsemblMetazoa"/>
        </authorList>
    </citation>
    <scope>IDENTIFICATION</scope>
    <source>
        <strain evidence="2">BB02</strain>
    </source>
</reference>
<protein>
    <submittedName>
        <fullName evidence="2">Uncharacterized protein</fullName>
    </submittedName>
</protein>
<name>A0A2C9LCT5_BIOGL</name>
<feature type="compositionally biased region" description="Polar residues" evidence="1">
    <location>
        <begin position="1"/>
        <end position="11"/>
    </location>
</feature>
<feature type="compositionally biased region" description="Polar residues" evidence="1">
    <location>
        <begin position="28"/>
        <end position="45"/>
    </location>
</feature>
<dbReference type="VEuPathDB" id="VectorBase:BGLB029672"/>
<dbReference type="KEGG" id="bgt:106058659"/>
<sequence>MSETQQEVSSRTNEHAALNKVADINPVTLRSSENTLGRSQRSATGLKQEAPQEVEAEKTNSSSLERASGPEYIDDVDGNMPSAGVQQWHDYDAGITKDSYKTEVNEKEKSATSIDLPIDLSLGQNPATSIDLPIDLSLGQNPATSIDLPIDLSLGQNPATSIDLPIDLSLDHNSAINLDLPNDVHPIENPAINLDLPYDVHPIENPAINYDAFGDYRPQSQEKESIDSMSRKLLAKVSLNDKNGSAIFMHPKSMVELNNSKNLQKLQNKKVRRLDLLFKINKQFIATDEDAANAVVEIQYVHGNRNMKHRVARCSKEYYDIEGCTMLRCHDVPIEVSEYLEKSYLQLLNLVIQICTEPTFTRMFFVIGHLEGESKSHFSGNLFERFTMSSQDYEYLSLEELADHFFMRTMEIKPDEWYKIRQTICPGDKSLFVVRFERDQVAHLL</sequence>
<evidence type="ECO:0000313" key="3">
    <source>
        <dbReference type="Proteomes" id="UP000076420"/>
    </source>
</evidence>
<dbReference type="EnsemblMetazoa" id="BGLB029672-RA">
    <property type="protein sequence ID" value="BGLB029672-PA"/>
    <property type="gene ID" value="BGLB029672"/>
</dbReference>
<gene>
    <name evidence="2" type="primary">106058659</name>
</gene>
<dbReference type="VEuPathDB" id="VectorBase:BGLAX_029424"/>
<proteinExistence type="predicted"/>